<proteinExistence type="inferred from homology"/>
<feature type="transmembrane region" description="Helical" evidence="7">
    <location>
        <begin position="76"/>
        <end position="101"/>
    </location>
</feature>
<comment type="caution">
    <text evidence="9">The sequence shown here is derived from an EMBL/GenBank/DDBJ whole genome shotgun (WGS) entry which is preliminary data.</text>
</comment>
<keyword evidence="4 7" id="KW-0812">Transmembrane</keyword>
<comment type="similarity">
    <text evidence="7">Belongs to the binding-protein-dependent transport system permease family.</text>
</comment>
<feature type="domain" description="ABC transmembrane type-1" evidence="8">
    <location>
        <begin position="74"/>
        <end position="266"/>
    </location>
</feature>
<evidence type="ECO:0000256" key="3">
    <source>
        <dbReference type="ARBA" id="ARBA00022475"/>
    </source>
</evidence>
<evidence type="ECO:0000313" key="9">
    <source>
        <dbReference type="EMBL" id="MFA9477249.1"/>
    </source>
</evidence>
<dbReference type="InterPro" id="IPR025966">
    <property type="entry name" value="OppC_N"/>
</dbReference>
<name>A0ABV4U453_9BACT</name>
<comment type="subcellular location">
    <subcellularLocation>
        <location evidence="1 7">Cell membrane</location>
        <topology evidence="1 7">Multi-pass membrane protein</topology>
    </subcellularLocation>
</comment>
<dbReference type="InterPro" id="IPR035906">
    <property type="entry name" value="MetI-like_sf"/>
</dbReference>
<keyword evidence="6 7" id="KW-0472">Membrane</keyword>
<dbReference type="InterPro" id="IPR050366">
    <property type="entry name" value="BP-dependent_transpt_permease"/>
</dbReference>
<dbReference type="Gene3D" id="1.10.3720.10">
    <property type="entry name" value="MetI-like"/>
    <property type="match status" value="1"/>
</dbReference>
<feature type="transmembrane region" description="Helical" evidence="7">
    <location>
        <begin position="202"/>
        <end position="223"/>
    </location>
</feature>
<feature type="transmembrane region" description="Helical" evidence="7">
    <location>
        <begin position="113"/>
        <end position="135"/>
    </location>
</feature>
<feature type="transmembrane region" description="Helical" evidence="7">
    <location>
        <begin position="141"/>
        <end position="159"/>
    </location>
</feature>
<dbReference type="CDD" id="cd06261">
    <property type="entry name" value="TM_PBP2"/>
    <property type="match status" value="1"/>
</dbReference>
<evidence type="ECO:0000256" key="6">
    <source>
        <dbReference type="ARBA" id="ARBA00023136"/>
    </source>
</evidence>
<keyword evidence="5 7" id="KW-1133">Transmembrane helix</keyword>
<sequence length="281" mass="29638">MFTFLTNLFANKAAAVAAALLAIVVVLALAAPLIAPYGPDDANYEAIRAAPNAQHWLGTDNLGRDILSRIIYGARISLQVAGISVSAALLAGMLLGLLAGYFGGWLDEILSRIIDTMFAFPDIVLALVIVAVLGGGEGTQANLTLAIAIVYTPIFARIARGAVLSVKGQPFVEAAIALGTSHTRIILRHITPNILAPLTVQVTLSLAFAILAEAALSFLGLGVEQGKPSWGRMLLQGRDLMPDAWWVAVFPGVAITLTVLSFNLLGDGLRDALDPRHTRAR</sequence>
<reference evidence="9 10" key="1">
    <citation type="submission" date="2024-08" db="EMBL/GenBank/DDBJ databases">
        <title>Whole-genome sequencing of halo(alkali)philic microorganisms from hypersaline lakes.</title>
        <authorList>
            <person name="Sorokin D.Y."/>
            <person name="Merkel A.Y."/>
            <person name="Messina E."/>
            <person name="Yakimov M."/>
        </authorList>
    </citation>
    <scope>NUCLEOTIDE SEQUENCE [LARGE SCALE GENOMIC DNA]</scope>
    <source>
        <strain evidence="9 10">AB-hyl4</strain>
    </source>
</reference>
<gene>
    <name evidence="9" type="ORF">ACERK3_02960</name>
</gene>
<evidence type="ECO:0000313" key="10">
    <source>
        <dbReference type="Proteomes" id="UP001575105"/>
    </source>
</evidence>
<accession>A0ABV4U453</accession>
<dbReference type="RefSeq" id="WP_425344174.1">
    <property type="nucleotide sequence ID" value="NZ_JBGUBD010000002.1"/>
</dbReference>
<dbReference type="PANTHER" id="PTHR43386:SF25">
    <property type="entry name" value="PEPTIDE ABC TRANSPORTER PERMEASE PROTEIN"/>
    <property type="match status" value="1"/>
</dbReference>
<keyword evidence="2 7" id="KW-0813">Transport</keyword>
<evidence type="ECO:0000256" key="7">
    <source>
        <dbReference type="RuleBase" id="RU363032"/>
    </source>
</evidence>
<dbReference type="PROSITE" id="PS50928">
    <property type="entry name" value="ABC_TM1"/>
    <property type="match status" value="1"/>
</dbReference>
<evidence type="ECO:0000256" key="4">
    <source>
        <dbReference type="ARBA" id="ARBA00022692"/>
    </source>
</evidence>
<dbReference type="PANTHER" id="PTHR43386">
    <property type="entry name" value="OLIGOPEPTIDE TRANSPORT SYSTEM PERMEASE PROTEIN APPC"/>
    <property type="match status" value="1"/>
</dbReference>
<dbReference type="EMBL" id="JBGUBD010000002">
    <property type="protein sequence ID" value="MFA9477249.1"/>
    <property type="molecule type" value="Genomic_DNA"/>
</dbReference>
<dbReference type="Pfam" id="PF12911">
    <property type="entry name" value="OppC_N"/>
    <property type="match status" value="1"/>
</dbReference>
<protein>
    <submittedName>
        <fullName evidence="9">ABC transporter permease</fullName>
    </submittedName>
</protein>
<keyword evidence="10" id="KW-1185">Reference proteome</keyword>
<evidence type="ECO:0000256" key="5">
    <source>
        <dbReference type="ARBA" id="ARBA00022989"/>
    </source>
</evidence>
<evidence type="ECO:0000256" key="1">
    <source>
        <dbReference type="ARBA" id="ARBA00004651"/>
    </source>
</evidence>
<organism evidence="9 10">
    <name type="scientific">Natronomicrosphaera hydrolytica</name>
    <dbReference type="NCBI Taxonomy" id="3242702"/>
    <lineage>
        <taxon>Bacteria</taxon>
        <taxon>Pseudomonadati</taxon>
        <taxon>Planctomycetota</taxon>
        <taxon>Phycisphaerae</taxon>
        <taxon>Phycisphaerales</taxon>
        <taxon>Phycisphaeraceae</taxon>
        <taxon>Natronomicrosphaera</taxon>
    </lineage>
</organism>
<evidence type="ECO:0000256" key="2">
    <source>
        <dbReference type="ARBA" id="ARBA00022448"/>
    </source>
</evidence>
<dbReference type="InterPro" id="IPR000515">
    <property type="entry name" value="MetI-like"/>
</dbReference>
<dbReference type="Pfam" id="PF00528">
    <property type="entry name" value="BPD_transp_1"/>
    <property type="match status" value="1"/>
</dbReference>
<dbReference type="Proteomes" id="UP001575105">
    <property type="component" value="Unassembled WGS sequence"/>
</dbReference>
<evidence type="ECO:0000259" key="8">
    <source>
        <dbReference type="PROSITE" id="PS50928"/>
    </source>
</evidence>
<feature type="transmembrane region" description="Helical" evidence="7">
    <location>
        <begin position="244"/>
        <end position="265"/>
    </location>
</feature>
<keyword evidence="3" id="KW-1003">Cell membrane</keyword>
<dbReference type="SUPFAM" id="SSF161098">
    <property type="entry name" value="MetI-like"/>
    <property type="match status" value="1"/>
</dbReference>